<keyword evidence="3" id="KW-1185">Reference proteome</keyword>
<evidence type="ECO:0000313" key="2">
    <source>
        <dbReference type="EMBL" id="KAK6187233.1"/>
    </source>
</evidence>
<feature type="compositionally biased region" description="Basic and acidic residues" evidence="1">
    <location>
        <begin position="37"/>
        <end position="63"/>
    </location>
</feature>
<feature type="compositionally biased region" description="Polar residues" evidence="1">
    <location>
        <begin position="7"/>
        <end position="36"/>
    </location>
</feature>
<name>A0AAN8K7J5_PATCE</name>
<evidence type="ECO:0000313" key="3">
    <source>
        <dbReference type="Proteomes" id="UP001347796"/>
    </source>
</evidence>
<accession>A0AAN8K7J5</accession>
<dbReference type="EMBL" id="JAZGQO010000004">
    <property type="protein sequence ID" value="KAK6187233.1"/>
    <property type="molecule type" value="Genomic_DNA"/>
</dbReference>
<evidence type="ECO:0000256" key="1">
    <source>
        <dbReference type="SAM" id="MobiDB-lite"/>
    </source>
</evidence>
<protein>
    <submittedName>
        <fullName evidence="2">Uncharacterized protein</fullName>
    </submittedName>
</protein>
<dbReference type="AlphaFoldDB" id="A0AAN8K7J5"/>
<gene>
    <name evidence="2" type="ORF">SNE40_005303</name>
</gene>
<feature type="region of interest" description="Disordered" evidence="1">
    <location>
        <begin position="1"/>
        <end position="69"/>
    </location>
</feature>
<proteinExistence type="predicted"/>
<comment type="caution">
    <text evidence="2">The sequence shown here is derived from an EMBL/GenBank/DDBJ whole genome shotgun (WGS) entry which is preliminary data.</text>
</comment>
<dbReference type="Proteomes" id="UP001347796">
    <property type="component" value="Unassembled WGS sequence"/>
</dbReference>
<reference evidence="2 3" key="1">
    <citation type="submission" date="2024-01" db="EMBL/GenBank/DDBJ databases">
        <title>The genome of the rayed Mediterranean limpet Patella caerulea (Linnaeus, 1758).</title>
        <authorList>
            <person name="Anh-Thu Weber A."/>
            <person name="Halstead-Nussloch G."/>
        </authorList>
    </citation>
    <scope>NUCLEOTIDE SEQUENCE [LARGE SCALE GENOMIC DNA]</scope>
    <source>
        <strain evidence="2">AATW-2023a</strain>
        <tissue evidence="2">Whole specimen</tissue>
    </source>
</reference>
<organism evidence="2 3">
    <name type="scientific">Patella caerulea</name>
    <name type="common">Rayed Mediterranean limpet</name>
    <dbReference type="NCBI Taxonomy" id="87958"/>
    <lineage>
        <taxon>Eukaryota</taxon>
        <taxon>Metazoa</taxon>
        <taxon>Spiralia</taxon>
        <taxon>Lophotrochozoa</taxon>
        <taxon>Mollusca</taxon>
        <taxon>Gastropoda</taxon>
        <taxon>Patellogastropoda</taxon>
        <taxon>Patelloidea</taxon>
        <taxon>Patellidae</taxon>
        <taxon>Patella</taxon>
    </lineage>
</organism>
<sequence length="136" mass="15398">MAEESSGGKNSSMVGESTSENQNGNEGPNPSTSPTESNEKKPASLDDAEKGKVKLAVEDKTEDPTDDEEEELLFPGFMAKTFFFMKQSHPVRLQFLRLITWSYPFIKKNYEKAQILEYLVLILPVCLSLKKLIFRF</sequence>